<reference evidence="3" key="2">
    <citation type="submission" date="2020-09" db="EMBL/GenBank/DDBJ databases">
        <authorList>
            <person name="Sun Q."/>
            <person name="Zhou Y."/>
        </authorList>
    </citation>
    <scope>NUCLEOTIDE SEQUENCE</scope>
    <source>
        <strain evidence="3">CGMCC 1.16548</strain>
    </source>
</reference>
<protein>
    <recommendedName>
        <fullName evidence="2">SnoaL-like domain-containing protein</fullName>
    </recommendedName>
</protein>
<feature type="region of interest" description="Disordered" evidence="1">
    <location>
        <begin position="69"/>
        <end position="88"/>
    </location>
</feature>
<dbReference type="AlphaFoldDB" id="A0A8J3M044"/>
<evidence type="ECO:0000256" key="1">
    <source>
        <dbReference type="SAM" id="MobiDB-lite"/>
    </source>
</evidence>
<dbReference type="Pfam" id="PF12680">
    <property type="entry name" value="SnoaL_2"/>
    <property type="match status" value="1"/>
</dbReference>
<comment type="caution">
    <text evidence="3">The sequence shown here is derived from an EMBL/GenBank/DDBJ whole genome shotgun (WGS) entry which is preliminary data.</text>
</comment>
<dbReference type="SUPFAM" id="SSF54427">
    <property type="entry name" value="NTF2-like"/>
    <property type="match status" value="1"/>
</dbReference>
<dbReference type="EMBL" id="BNAI01000002">
    <property type="protein sequence ID" value="GHF12938.1"/>
    <property type="molecule type" value="Genomic_DNA"/>
</dbReference>
<feature type="domain" description="SnoaL-like" evidence="2">
    <location>
        <begin position="102"/>
        <end position="207"/>
    </location>
</feature>
<gene>
    <name evidence="3" type="ORF">GCM10011600_12160</name>
</gene>
<feature type="compositionally biased region" description="Low complexity" evidence="1">
    <location>
        <begin position="69"/>
        <end position="83"/>
    </location>
</feature>
<name>A0A8J3M044_9MICO</name>
<evidence type="ECO:0000313" key="3">
    <source>
        <dbReference type="EMBL" id="GHF12938.1"/>
    </source>
</evidence>
<dbReference type="InterPro" id="IPR032710">
    <property type="entry name" value="NTF2-like_dom_sf"/>
</dbReference>
<proteinExistence type="predicted"/>
<dbReference type="RefSeq" id="WP_229841943.1">
    <property type="nucleotide sequence ID" value="NZ_BNAI01000002.1"/>
</dbReference>
<organism evidence="3 4">
    <name type="scientific">Pseudolysinimonas yzui</name>
    <dbReference type="NCBI Taxonomy" id="2708254"/>
    <lineage>
        <taxon>Bacteria</taxon>
        <taxon>Bacillati</taxon>
        <taxon>Actinomycetota</taxon>
        <taxon>Actinomycetes</taxon>
        <taxon>Micrococcales</taxon>
        <taxon>Microbacteriaceae</taxon>
        <taxon>Pseudolysinimonas</taxon>
    </lineage>
</organism>
<reference evidence="3" key="1">
    <citation type="journal article" date="2014" name="Int. J. Syst. Evol. Microbiol.">
        <title>Complete genome sequence of Corynebacterium casei LMG S-19264T (=DSM 44701T), isolated from a smear-ripened cheese.</title>
        <authorList>
            <consortium name="US DOE Joint Genome Institute (JGI-PGF)"/>
            <person name="Walter F."/>
            <person name="Albersmeier A."/>
            <person name="Kalinowski J."/>
            <person name="Ruckert C."/>
        </authorList>
    </citation>
    <scope>NUCLEOTIDE SEQUENCE</scope>
    <source>
        <strain evidence="3">CGMCC 1.16548</strain>
    </source>
</reference>
<evidence type="ECO:0000313" key="4">
    <source>
        <dbReference type="Proteomes" id="UP000617531"/>
    </source>
</evidence>
<sequence length="219" mass="23559">MTTLEQNKAIATARLADYLERFPAEFVIAEGDLVTVVGFELRGADQHEFLTFHTFRIVDGEIVDEWSNASTGSAPAGSGAPDPARTPAAIGVGDPAANTQRVADFYRCVFEAQNADAVKDFVTVDYRQHTRHLPPGRSGLEGFVRAAFPDGPLPTPETASMPPAILMGEGDLVVIAGAMPQPDGKGGTYLRYLYDGYRVTDGMLAEHWSGVDPEDPPVH</sequence>
<evidence type="ECO:0000259" key="2">
    <source>
        <dbReference type="Pfam" id="PF12680"/>
    </source>
</evidence>
<accession>A0A8J3M044</accession>
<dbReference type="Gene3D" id="3.10.450.50">
    <property type="match status" value="2"/>
</dbReference>
<keyword evidence="4" id="KW-1185">Reference proteome</keyword>
<dbReference type="Proteomes" id="UP000617531">
    <property type="component" value="Unassembled WGS sequence"/>
</dbReference>
<dbReference type="InterPro" id="IPR037401">
    <property type="entry name" value="SnoaL-like"/>
</dbReference>